<evidence type="ECO:0000259" key="1">
    <source>
        <dbReference type="SMART" id="SM00530"/>
    </source>
</evidence>
<dbReference type="SMART" id="SM00530">
    <property type="entry name" value="HTH_XRE"/>
    <property type="match status" value="1"/>
</dbReference>
<sequence>MNYPGIGTPTLKYGEDMIDHEELGAFMKACRARVDAEAMGFPVGKRRRVAGLRREEVAELAGISPDWYTRLEQGRDVGVSRRVLECLSKALQLSEAEMGHLFALAGVQRPVETAVSSSEAVVSQAEVLEALSPNPAHCVSGPWDIEAMNMAAEVAFPELHGKKAGGNVMRMIFRDEGFRERLADWESHAKQCLATFRTLYGRQMRDPRFRQLVNELTLSSEEFAAWWPRQHVGDLSPASKRFIDPVLGELRFTVRFFQPTEDPGRILTVFMGDAYTQQRLGEALADRSIGWKE</sequence>
<name>A0ABZ0TF36_HALED</name>
<keyword evidence="3" id="KW-1185">Reference proteome</keyword>
<reference evidence="2 3" key="1">
    <citation type="submission" date="2023-11" db="EMBL/GenBank/DDBJ databases">
        <title>MicrobeMod: A computational toolkit for identifying prokaryotic methylation and restriction-modification with nanopore sequencing.</title>
        <authorList>
            <person name="Crits-Christoph A."/>
            <person name="Kang S.C."/>
            <person name="Lee H."/>
            <person name="Ostrov N."/>
        </authorList>
    </citation>
    <scope>NUCLEOTIDE SEQUENCE [LARGE SCALE GENOMIC DNA]</scope>
    <source>
        <strain evidence="2 3">ATCC 33173</strain>
    </source>
</reference>
<protein>
    <submittedName>
        <fullName evidence="2">Helix-turn-helix transcriptional regulator</fullName>
    </submittedName>
</protein>
<gene>
    <name evidence="2" type="ORF">SR933_02905</name>
</gene>
<dbReference type="InterPro" id="IPR041413">
    <property type="entry name" value="MLTR_LBD"/>
</dbReference>
<dbReference type="RefSeq" id="WP_109637336.1">
    <property type="nucleotide sequence ID" value="NZ_CP139472.1"/>
</dbReference>
<dbReference type="CDD" id="cd00093">
    <property type="entry name" value="HTH_XRE"/>
    <property type="match status" value="1"/>
</dbReference>
<proteinExistence type="predicted"/>
<feature type="domain" description="HTH cro/C1-type" evidence="1">
    <location>
        <begin position="26"/>
        <end position="98"/>
    </location>
</feature>
<dbReference type="Pfam" id="PF13560">
    <property type="entry name" value="HTH_31"/>
    <property type="match status" value="1"/>
</dbReference>
<accession>A0ABZ0TF36</accession>
<dbReference type="InterPro" id="IPR001387">
    <property type="entry name" value="Cro/C1-type_HTH"/>
</dbReference>
<dbReference type="EMBL" id="CP139472">
    <property type="protein sequence ID" value="WPU49152.1"/>
    <property type="molecule type" value="Genomic_DNA"/>
</dbReference>
<dbReference type="PANTHER" id="PTHR35010">
    <property type="entry name" value="BLL4672 PROTEIN-RELATED"/>
    <property type="match status" value="1"/>
</dbReference>
<dbReference type="Proteomes" id="UP001322512">
    <property type="component" value="Chromosome"/>
</dbReference>
<dbReference type="InterPro" id="IPR010982">
    <property type="entry name" value="Lambda_DNA-bd_dom_sf"/>
</dbReference>
<dbReference type="Gene3D" id="1.10.260.40">
    <property type="entry name" value="lambda repressor-like DNA-binding domains"/>
    <property type="match status" value="1"/>
</dbReference>
<dbReference type="Gene3D" id="3.30.450.180">
    <property type="match status" value="1"/>
</dbReference>
<evidence type="ECO:0000313" key="2">
    <source>
        <dbReference type="EMBL" id="WPU49152.1"/>
    </source>
</evidence>
<organism evidence="2 3">
    <name type="scientific">Halomonas elongata (strain ATCC 33173 / DSM 2581 / NBRC 15536 / NCIMB 2198 / 1H9)</name>
    <dbReference type="NCBI Taxonomy" id="768066"/>
    <lineage>
        <taxon>Bacteria</taxon>
        <taxon>Pseudomonadati</taxon>
        <taxon>Pseudomonadota</taxon>
        <taxon>Gammaproteobacteria</taxon>
        <taxon>Oceanospirillales</taxon>
        <taxon>Halomonadaceae</taxon>
        <taxon>Halomonas</taxon>
    </lineage>
</organism>
<dbReference type="SUPFAM" id="SSF47413">
    <property type="entry name" value="lambda repressor-like DNA-binding domains"/>
    <property type="match status" value="1"/>
</dbReference>
<evidence type="ECO:0000313" key="3">
    <source>
        <dbReference type="Proteomes" id="UP001322512"/>
    </source>
</evidence>
<dbReference type="Pfam" id="PF17765">
    <property type="entry name" value="MLTR_LBD"/>
    <property type="match status" value="1"/>
</dbReference>